<dbReference type="CDD" id="cd00075">
    <property type="entry name" value="HATPase"/>
    <property type="match status" value="1"/>
</dbReference>
<evidence type="ECO:0000256" key="1">
    <source>
        <dbReference type="ARBA" id="ARBA00000085"/>
    </source>
</evidence>
<dbReference type="SUPFAM" id="SSF47384">
    <property type="entry name" value="Homodimeric domain of signal transducing histidine kinase"/>
    <property type="match status" value="1"/>
</dbReference>
<evidence type="ECO:0000259" key="13">
    <source>
        <dbReference type="PROSITE" id="PS50885"/>
    </source>
</evidence>
<feature type="domain" description="HAMP" evidence="13">
    <location>
        <begin position="207"/>
        <end position="260"/>
    </location>
</feature>
<dbReference type="Pfam" id="PF00672">
    <property type="entry name" value="HAMP"/>
    <property type="match status" value="1"/>
</dbReference>
<protein>
    <recommendedName>
        <fullName evidence="3">histidine kinase</fullName>
        <ecNumber evidence="3">2.7.13.3</ecNumber>
    </recommendedName>
</protein>
<dbReference type="PANTHER" id="PTHR45436">
    <property type="entry name" value="SENSOR HISTIDINE KINASE YKOH"/>
    <property type="match status" value="1"/>
</dbReference>
<keyword evidence="7" id="KW-0418">Kinase</keyword>
<dbReference type="Gene3D" id="3.30.565.10">
    <property type="entry name" value="Histidine kinase-like ATPase, C-terminal domain"/>
    <property type="match status" value="1"/>
</dbReference>
<evidence type="ECO:0000256" key="10">
    <source>
        <dbReference type="ARBA" id="ARBA00023136"/>
    </source>
</evidence>
<dbReference type="EMBL" id="VTTN01000007">
    <property type="protein sequence ID" value="KAA0594883.1"/>
    <property type="molecule type" value="Genomic_DNA"/>
</dbReference>
<evidence type="ECO:0000256" key="7">
    <source>
        <dbReference type="ARBA" id="ARBA00022777"/>
    </source>
</evidence>
<evidence type="ECO:0000256" key="9">
    <source>
        <dbReference type="ARBA" id="ARBA00023012"/>
    </source>
</evidence>
<dbReference type="PROSITE" id="PS50885">
    <property type="entry name" value="HAMP"/>
    <property type="match status" value="1"/>
</dbReference>
<gene>
    <name evidence="14" type="ORF">FZ942_18945</name>
</gene>
<dbReference type="CDD" id="cd06225">
    <property type="entry name" value="HAMP"/>
    <property type="match status" value="1"/>
</dbReference>
<dbReference type="OrthoDB" id="8673316at2"/>
<evidence type="ECO:0000256" key="4">
    <source>
        <dbReference type="ARBA" id="ARBA00022553"/>
    </source>
</evidence>
<dbReference type="PROSITE" id="PS50109">
    <property type="entry name" value="HIS_KIN"/>
    <property type="match status" value="1"/>
</dbReference>
<sequence length="465" mass="51181">MPDPGDAQRPAAALGRLRLAATRAWEGLWERLSLSTKLIGALVVAFAVVFLLVHWISNSFEDSHYDLLSQRTLSKAAEVVVESIRWDAAGRPVAVELPPDLRWLPAALQDDLDFRIEDRDGRVLIRSPGQAHGDAASTVSRTEQDGTLFRSVTVAVGTPDTPYTLHLSLTDRLLHLLRTQVISWPTALITTVLGLVAVTLIVLLAVRRLLRPLHDASDAAATISSENLHRRLSTEGVPVEIRPLITAFNQALGRLEHGFRIQQEFLASAAHELKTPLALIRGQIELEHDFASRDLLLKDIDLMARQVHQLLHLAELSEIQNYRFEQVDLCAVALDVVGYMERKAVRSRTSLELLLPDLPVYAMADASAVFILLRNLIENAIDHSPAGGEVTVSIANEALQVIDRGPGIAPADMPRLFTRFWRGSARTYEGAGLGLSICQEIVLAHRWSINVRDASPGACFTITLG</sequence>
<dbReference type="GO" id="GO:0005886">
    <property type="term" value="C:plasma membrane"/>
    <property type="evidence" value="ECO:0007669"/>
    <property type="project" value="TreeGrafter"/>
</dbReference>
<comment type="subcellular location">
    <subcellularLocation>
        <location evidence="2">Membrane</location>
        <topology evidence="2">Multi-pass membrane protein</topology>
    </subcellularLocation>
</comment>
<comment type="caution">
    <text evidence="14">The sequence shown here is derived from an EMBL/GenBank/DDBJ whole genome shotgun (WGS) entry which is preliminary data.</text>
</comment>
<dbReference type="Gene3D" id="6.10.340.10">
    <property type="match status" value="1"/>
</dbReference>
<keyword evidence="6 11" id="KW-0812">Transmembrane</keyword>
<feature type="transmembrane region" description="Helical" evidence="11">
    <location>
        <begin position="38"/>
        <end position="57"/>
    </location>
</feature>
<evidence type="ECO:0000256" key="11">
    <source>
        <dbReference type="SAM" id="Phobius"/>
    </source>
</evidence>
<keyword evidence="15" id="KW-1185">Reference proteome</keyword>
<evidence type="ECO:0000256" key="3">
    <source>
        <dbReference type="ARBA" id="ARBA00012438"/>
    </source>
</evidence>
<dbReference type="SMART" id="SM00388">
    <property type="entry name" value="HisKA"/>
    <property type="match status" value="1"/>
</dbReference>
<dbReference type="InterPro" id="IPR004358">
    <property type="entry name" value="Sig_transdc_His_kin-like_C"/>
</dbReference>
<evidence type="ECO:0000256" key="6">
    <source>
        <dbReference type="ARBA" id="ARBA00022692"/>
    </source>
</evidence>
<keyword evidence="4" id="KW-0597">Phosphoprotein</keyword>
<evidence type="ECO:0000313" key="15">
    <source>
        <dbReference type="Proteomes" id="UP000324927"/>
    </source>
</evidence>
<dbReference type="PANTHER" id="PTHR45436:SF15">
    <property type="entry name" value="SENSOR HISTIDINE KINASE CUSS"/>
    <property type="match status" value="1"/>
</dbReference>
<dbReference type="GO" id="GO:0000155">
    <property type="term" value="F:phosphorelay sensor kinase activity"/>
    <property type="evidence" value="ECO:0007669"/>
    <property type="project" value="InterPro"/>
</dbReference>
<dbReference type="RefSeq" id="WP_149232640.1">
    <property type="nucleotide sequence ID" value="NZ_JALJXJ010000010.1"/>
</dbReference>
<evidence type="ECO:0000259" key="12">
    <source>
        <dbReference type="PROSITE" id="PS50109"/>
    </source>
</evidence>
<organism evidence="14 15">
    <name type="scientific">Azospirillum lipoferum</name>
    <dbReference type="NCBI Taxonomy" id="193"/>
    <lineage>
        <taxon>Bacteria</taxon>
        <taxon>Pseudomonadati</taxon>
        <taxon>Pseudomonadota</taxon>
        <taxon>Alphaproteobacteria</taxon>
        <taxon>Rhodospirillales</taxon>
        <taxon>Azospirillaceae</taxon>
        <taxon>Azospirillum</taxon>
    </lineage>
</organism>
<proteinExistence type="predicted"/>
<dbReference type="InterPro" id="IPR005467">
    <property type="entry name" value="His_kinase_dom"/>
</dbReference>
<comment type="catalytic activity">
    <reaction evidence="1">
        <text>ATP + protein L-histidine = ADP + protein N-phospho-L-histidine.</text>
        <dbReference type="EC" id="2.7.13.3"/>
    </reaction>
</comment>
<name>A0A5A9GKL1_AZOLI</name>
<dbReference type="InterPro" id="IPR036097">
    <property type="entry name" value="HisK_dim/P_sf"/>
</dbReference>
<dbReference type="SMART" id="SM00387">
    <property type="entry name" value="HATPase_c"/>
    <property type="match status" value="1"/>
</dbReference>
<keyword evidence="10 11" id="KW-0472">Membrane</keyword>
<dbReference type="InterPro" id="IPR003661">
    <property type="entry name" value="HisK_dim/P_dom"/>
</dbReference>
<dbReference type="Pfam" id="PF02518">
    <property type="entry name" value="HATPase_c"/>
    <property type="match status" value="1"/>
</dbReference>
<keyword evidence="8 11" id="KW-1133">Transmembrane helix</keyword>
<dbReference type="EC" id="2.7.13.3" evidence="3"/>
<dbReference type="SMART" id="SM00304">
    <property type="entry name" value="HAMP"/>
    <property type="match status" value="1"/>
</dbReference>
<dbReference type="Gene3D" id="1.10.287.130">
    <property type="match status" value="1"/>
</dbReference>
<feature type="transmembrane region" description="Helical" evidence="11">
    <location>
        <begin position="182"/>
        <end position="206"/>
    </location>
</feature>
<dbReference type="InterPro" id="IPR003660">
    <property type="entry name" value="HAMP_dom"/>
</dbReference>
<feature type="domain" description="Histidine kinase" evidence="12">
    <location>
        <begin position="268"/>
        <end position="465"/>
    </location>
</feature>
<keyword evidence="9" id="KW-0902">Two-component regulatory system</keyword>
<dbReference type="Pfam" id="PF00512">
    <property type="entry name" value="HisKA"/>
    <property type="match status" value="1"/>
</dbReference>
<reference evidence="14 15" key="1">
    <citation type="submission" date="2019-08" db="EMBL/GenBank/DDBJ databases">
        <authorList>
            <person name="Grouzdev D."/>
            <person name="Tikhonova E."/>
            <person name="Kravchenko I."/>
        </authorList>
    </citation>
    <scope>NUCLEOTIDE SEQUENCE [LARGE SCALE GENOMIC DNA]</scope>
    <source>
        <strain evidence="14 15">59b</strain>
    </source>
</reference>
<dbReference type="CDD" id="cd00082">
    <property type="entry name" value="HisKA"/>
    <property type="match status" value="1"/>
</dbReference>
<dbReference type="PRINTS" id="PR00344">
    <property type="entry name" value="BCTRLSENSOR"/>
</dbReference>
<evidence type="ECO:0000256" key="2">
    <source>
        <dbReference type="ARBA" id="ARBA00004141"/>
    </source>
</evidence>
<dbReference type="Proteomes" id="UP000324927">
    <property type="component" value="Unassembled WGS sequence"/>
</dbReference>
<dbReference type="SUPFAM" id="SSF55874">
    <property type="entry name" value="ATPase domain of HSP90 chaperone/DNA topoisomerase II/histidine kinase"/>
    <property type="match status" value="1"/>
</dbReference>
<dbReference type="AlphaFoldDB" id="A0A5A9GKL1"/>
<evidence type="ECO:0000256" key="8">
    <source>
        <dbReference type="ARBA" id="ARBA00022989"/>
    </source>
</evidence>
<accession>A0A5A9GKL1</accession>
<evidence type="ECO:0000256" key="5">
    <source>
        <dbReference type="ARBA" id="ARBA00022679"/>
    </source>
</evidence>
<dbReference type="InterPro" id="IPR003594">
    <property type="entry name" value="HATPase_dom"/>
</dbReference>
<keyword evidence="5" id="KW-0808">Transferase</keyword>
<evidence type="ECO:0000313" key="14">
    <source>
        <dbReference type="EMBL" id="KAA0594883.1"/>
    </source>
</evidence>
<dbReference type="InterPro" id="IPR050428">
    <property type="entry name" value="TCS_sensor_his_kinase"/>
</dbReference>
<dbReference type="InterPro" id="IPR036890">
    <property type="entry name" value="HATPase_C_sf"/>
</dbReference>